<evidence type="ECO:0000313" key="2">
    <source>
        <dbReference type="Proteomes" id="UP000194457"/>
    </source>
</evidence>
<proteinExistence type="predicted"/>
<organism evidence="1 2">
    <name type="scientific">Kushneria marisflavi</name>
    <dbReference type="NCBI Taxonomy" id="157779"/>
    <lineage>
        <taxon>Bacteria</taxon>
        <taxon>Pseudomonadati</taxon>
        <taxon>Pseudomonadota</taxon>
        <taxon>Gammaproteobacteria</taxon>
        <taxon>Oceanospirillales</taxon>
        <taxon>Halomonadaceae</taxon>
        <taxon>Kushneria</taxon>
    </lineage>
</organism>
<keyword evidence="2" id="KW-1185">Reference proteome</keyword>
<dbReference type="AlphaFoldDB" id="A0A240ULK6"/>
<sequence length="88" mass="9949">MLLIADLLLITPIDKGNVMNPIGSRNGPRCPECSITLSWPERIPDHHELRCANGHYICTMQEFRQAAHELALAEEFQLHRNGMTRKAG</sequence>
<name>A0A240ULK6_9GAMM</name>
<dbReference type="KEGG" id="kma:B9H00_01485"/>
<reference evidence="1 2" key="1">
    <citation type="submission" date="2017-05" db="EMBL/GenBank/DDBJ databases">
        <authorList>
            <person name="Song R."/>
            <person name="Chenine A.L."/>
            <person name="Ruprecht R.M."/>
        </authorList>
    </citation>
    <scope>NUCLEOTIDE SEQUENCE [LARGE SCALE GENOMIC DNA]</scope>
    <source>
        <strain evidence="1">SW32</strain>
    </source>
</reference>
<evidence type="ECO:0000313" key="1">
    <source>
        <dbReference type="EMBL" id="ART61900.1"/>
    </source>
</evidence>
<gene>
    <name evidence="1" type="ORF">B9H00_01485</name>
</gene>
<dbReference type="EMBL" id="CP021358">
    <property type="protein sequence ID" value="ART61900.1"/>
    <property type="molecule type" value="Genomic_DNA"/>
</dbReference>
<dbReference type="Proteomes" id="UP000194457">
    <property type="component" value="Chromosome"/>
</dbReference>
<protein>
    <submittedName>
        <fullName evidence="1">Uncharacterized protein</fullName>
    </submittedName>
</protein>
<accession>A0A240ULK6</accession>